<evidence type="ECO:0000256" key="1">
    <source>
        <dbReference type="RuleBase" id="RU410713"/>
    </source>
</evidence>
<evidence type="ECO:0000313" key="4">
    <source>
        <dbReference type="Proteomes" id="UP001157974"/>
    </source>
</evidence>
<accession>A0AAV8UF25</accession>
<comment type="caution">
    <text evidence="3">The sequence shown here is derived from an EMBL/GenBank/DDBJ whole genome shotgun (WGS) entry which is preliminary data.</text>
</comment>
<dbReference type="GO" id="GO:0031624">
    <property type="term" value="F:ubiquitin conjugating enzyme binding"/>
    <property type="evidence" value="ECO:0007669"/>
    <property type="project" value="TreeGrafter"/>
</dbReference>
<gene>
    <name evidence="3" type="ORF">NDN08_004935</name>
</gene>
<keyword evidence="4" id="KW-1185">Reference proteome</keyword>
<dbReference type="EMBL" id="JAMWBK010000012">
    <property type="protein sequence ID" value="KAJ8901075.1"/>
    <property type="molecule type" value="Genomic_DNA"/>
</dbReference>
<dbReference type="Gene3D" id="1.10.238.10">
    <property type="entry name" value="EF-hand"/>
    <property type="match status" value="1"/>
</dbReference>
<organism evidence="3 4">
    <name type="scientific">Rhodosorus marinus</name>
    <dbReference type="NCBI Taxonomy" id="101924"/>
    <lineage>
        <taxon>Eukaryota</taxon>
        <taxon>Rhodophyta</taxon>
        <taxon>Stylonematophyceae</taxon>
        <taxon>Stylonematales</taxon>
        <taxon>Stylonemataceae</taxon>
        <taxon>Rhodosorus</taxon>
    </lineage>
</organism>
<dbReference type="GO" id="GO:0045116">
    <property type="term" value="P:protein neddylation"/>
    <property type="evidence" value="ECO:0007669"/>
    <property type="project" value="TreeGrafter"/>
</dbReference>
<reference evidence="3 4" key="1">
    <citation type="journal article" date="2023" name="Nat. Commun.">
        <title>Origin of minicircular mitochondrial genomes in red algae.</title>
        <authorList>
            <person name="Lee Y."/>
            <person name="Cho C.H."/>
            <person name="Lee Y.M."/>
            <person name="Park S.I."/>
            <person name="Yang J.H."/>
            <person name="West J.A."/>
            <person name="Bhattacharya D."/>
            <person name="Yoon H.S."/>
        </authorList>
    </citation>
    <scope>NUCLEOTIDE SEQUENCE [LARGE SCALE GENOMIC DNA]</scope>
    <source>
        <strain evidence="3 4">CCMP1338</strain>
        <tissue evidence="3">Whole cell</tissue>
    </source>
</reference>
<dbReference type="InterPro" id="IPR014764">
    <property type="entry name" value="DCN-prot"/>
</dbReference>
<comment type="function">
    <text evidence="1">Neddylation of cullins play an essential role in the regulation of SCF-type complexes activity.</text>
</comment>
<evidence type="ECO:0000313" key="3">
    <source>
        <dbReference type="EMBL" id="KAJ8901075.1"/>
    </source>
</evidence>
<dbReference type="GO" id="GO:0000151">
    <property type="term" value="C:ubiquitin ligase complex"/>
    <property type="evidence" value="ECO:0007669"/>
    <property type="project" value="TreeGrafter"/>
</dbReference>
<name>A0AAV8UF25_9RHOD</name>
<dbReference type="PROSITE" id="PS51229">
    <property type="entry name" value="DCUN1"/>
    <property type="match status" value="1"/>
</dbReference>
<dbReference type="Pfam" id="PF03556">
    <property type="entry name" value="Cullin_binding"/>
    <property type="match status" value="1"/>
</dbReference>
<dbReference type="Proteomes" id="UP001157974">
    <property type="component" value="Unassembled WGS sequence"/>
</dbReference>
<dbReference type="InterPro" id="IPR042460">
    <property type="entry name" value="DCN1-like_PONY"/>
</dbReference>
<dbReference type="PANTHER" id="PTHR12281">
    <property type="entry name" value="RP42 RELATED"/>
    <property type="match status" value="1"/>
</dbReference>
<dbReference type="PANTHER" id="PTHR12281:SF31">
    <property type="entry name" value="DCN1-LIKE PROTEIN 3"/>
    <property type="match status" value="1"/>
</dbReference>
<feature type="domain" description="DCUN1" evidence="2">
    <location>
        <begin position="4"/>
        <end position="190"/>
    </location>
</feature>
<dbReference type="AlphaFoldDB" id="A0AAV8UF25"/>
<dbReference type="GO" id="GO:0032182">
    <property type="term" value="F:ubiquitin-like protein binding"/>
    <property type="evidence" value="ECO:0007669"/>
    <property type="project" value="TreeGrafter"/>
</dbReference>
<sequence length="200" mass="23525">MPGYREKDAISLFNKYKEEDVDKIGLDGLERLYGDLSISLDDIVTLLFAWRLNTGTLCEITKDEFLSGLRGMRVCDIRSLKSSIENLRPLIYDQKNFRDFYLWCFDYFRDSRYKTMDLETAKAVWAQLLKEQYTHLDLWLEFIEANACAISRDTYSVFLNFTWSVADDFSGYDDTAAWPVLIDEFVEYARGKLAEREQEI</sequence>
<protein>
    <recommendedName>
        <fullName evidence="1">Defective in cullin neddylation protein</fullName>
    </recommendedName>
</protein>
<dbReference type="Gene3D" id="1.10.238.200">
    <property type="entry name" value="Cullin, PONY binding domain"/>
    <property type="match status" value="1"/>
</dbReference>
<proteinExistence type="predicted"/>
<dbReference type="InterPro" id="IPR005176">
    <property type="entry name" value="PONY_dom"/>
</dbReference>
<evidence type="ECO:0000259" key="2">
    <source>
        <dbReference type="PROSITE" id="PS51229"/>
    </source>
</evidence>
<dbReference type="GO" id="GO:0097602">
    <property type="term" value="F:cullin family protein binding"/>
    <property type="evidence" value="ECO:0007669"/>
    <property type="project" value="TreeGrafter"/>
</dbReference>